<dbReference type="GO" id="GO:0032040">
    <property type="term" value="C:small-subunit processome"/>
    <property type="evidence" value="ECO:0007669"/>
    <property type="project" value="EnsemblFungi"/>
</dbReference>
<dbReference type="PANTHER" id="PTHR12202:SF0">
    <property type="entry name" value="ESF1 HOMOLOG"/>
    <property type="match status" value="1"/>
</dbReference>
<dbReference type="STRING" id="984486.A0A1E3QV96"/>
<feature type="compositionally biased region" description="Basic and acidic residues" evidence="5">
    <location>
        <begin position="594"/>
        <end position="607"/>
    </location>
</feature>
<proteinExistence type="inferred from homology"/>
<feature type="compositionally biased region" description="Basic and acidic residues" evidence="5">
    <location>
        <begin position="48"/>
        <end position="67"/>
    </location>
</feature>
<dbReference type="RefSeq" id="XP_018986913.1">
    <property type="nucleotide sequence ID" value="XM_019127924.1"/>
</dbReference>
<dbReference type="Pfam" id="PF08159">
    <property type="entry name" value="NUC153"/>
    <property type="match status" value="1"/>
</dbReference>
<dbReference type="InterPro" id="IPR056750">
    <property type="entry name" value="RRM_ESF1"/>
</dbReference>
<reference evidence="9" key="1">
    <citation type="submission" date="2016-05" db="EMBL/GenBank/DDBJ databases">
        <title>Comparative genomics of biotechnologically important yeasts.</title>
        <authorList>
            <consortium name="DOE Joint Genome Institute"/>
            <person name="Riley R."/>
            <person name="Haridas S."/>
            <person name="Wolfe K.H."/>
            <person name="Lopes M.R."/>
            <person name="Hittinger C.T."/>
            <person name="Goker M."/>
            <person name="Salamov A."/>
            <person name="Wisecaver J."/>
            <person name="Long T.M."/>
            <person name="Aerts A.L."/>
            <person name="Barry K."/>
            <person name="Choi C."/>
            <person name="Clum A."/>
            <person name="Coughlan A.Y."/>
            <person name="Deshpande S."/>
            <person name="Douglass A.P."/>
            <person name="Hanson S.J."/>
            <person name="Klenk H.-P."/>
            <person name="Labutti K."/>
            <person name="Lapidus A."/>
            <person name="Lindquist E."/>
            <person name="Lipzen A."/>
            <person name="Meier-Kolthoff J.P."/>
            <person name="Ohm R.A."/>
            <person name="Otillar R.P."/>
            <person name="Pangilinan J."/>
            <person name="Peng Y."/>
            <person name="Rokas A."/>
            <person name="Rosa C.A."/>
            <person name="Scheuner C."/>
            <person name="Sibirny A.A."/>
            <person name="Slot J.C."/>
            <person name="Stielow J.B."/>
            <person name="Sun H."/>
            <person name="Kurtzman C.P."/>
            <person name="Blackwell M."/>
            <person name="Grigoriev I.V."/>
            <person name="Jeffries T.W."/>
        </authorList>
    </citation>
    <scope>NUCLEOTIDE SEQUENCE [LARGE SCALE GENOMIC DNA]</scope>
    <source>
        <strain evidence="9">NRRL Y-12698</strain>
    </source>
</reference>
<evidence type="ECO:0000256" key="3">
    <source>
        <dbReference type="ARBA" id="ARBA00023054"/>
    </source>
</evidence>
<feature type="region of interest" description="Disordered" evidence="5">
    <location>
        <begin position="589"/>
        <end position="642"/>
    </location>
</feature>
<feature type="compositionally biased region" description="Acidic residues" evidence="5">
    <location>
        <begin position="100"/>
        <end position="110"/>
    </location>
</feature>
<accession>A0A1E3QV96</accession>
<evidence type="ECO:0000313" key="9">
    <source>
        <dbReference type="Proteomes" id="UP000094336"/>
    </source>
</evidence>
<protein>
    <submittedName>
        <fullName evidence="8">Uncharacterized protein</fullName>
    </submittedName>
</protein>
<dbReference type="GO" id="GO:0006364">
    <property type="term" value="P:rRNA processing"/>
    <property type="evidence" value="ECO:0007669"/>
    <property type="project" value="EnsemblFungi"/>
</dbReference>
<evidence type="ECO:0000256" key="5">
    <source>
        <dbReference type="SAM" id="MobiDB-lite"/>
    </source>
</evidence>
<keyword evidence="4" id="KW-0539">Nucleus</keyword>
<dbReference type="OrthoDB" id="431825at2759"/>
<evidence type="ECO:0000256" key="4">
    <source>
        <dbReference type="ARBA" id="ARBA00023242"/>
    </source>
</evidence>
<feature type="region of interest" description="Disordered" evidence="5">
    <location>
        <begin position="465"/>
        <end position="510"/>
    </location>
</feature>
<dbReference type="AlphaFoldDB" id="A0A1E3QV96"/>
<feature type="region of interest" description="Disordered" evidence="5">
    <location>
        <begin position="1"/>
        <end position="31"/>
    </location>
</feature>
<dbReference type="GO" id="GO:0003723">
    <property type="term" value="F:RNA binding"/>
    <property type="evidence" value="ECO:0007669"/>
    <property type="project" value="EnsemblFungi"/>
</dbReference>
<feature type="compositionally biased region" description="Acidic residues" evidence="5">
    <location>
        <begin position="246"/>
        <end position="256"/>
    </location>
</feature>
<comment type="subcellular location">
    <subcellularLocation>
        <location evidence="1">Nucleus</location>
        <location evidence="1">Nucleolus</location>
    </subcellularLocation>
</comment>
<feature type="compositionally biased region" description="Acidic residues" evidence="5">
    <location>
        <begin position="121"/>
        <end position="132"/>
    </location>
</feature>
<feature type="domain" description="ESF1 RRM" evidence="7">
    <location>
        <begin position="180"/>
        <end position="337"/>
    </location>
</feature>
<feature type="compositionally biased region" description="Basic and acidic residues" evidence="5">
    <location>
        <begin position="474"/>
        <end position="494"/>
    </location>
</feature>
<evidence type="ECO:0000313" key="8">
    <source>
        <dbReference type="EMBL" id="ODQ81585.1"/>
    </source>
</evidence>
<feature type="compositionally biased region" description="Basic and acidic residues" evidence="5">
    <location>
        <begin position="74"/>
        <end position="99"/>
    </location>
</feature>
<sequence>MAKGNKGKAPHDEPRQAITTDARFAGVHSDPRFKLAQKKHLKVKVDDRFTKEEMDGFKEKSKIDRYGRTINAADNDKKSAFDKYYEEAGKPDESESKSDESDESDAESSDESGPAEKFAEVESESESEAEEGTVDRARGTALSSDDDSDSSDASDSEADYESEIEIEDSKPETGDPSTTFAVVNMDWDNIRSVDLMATFSSFVPPGGVIEAVSIYPSQYGKEKMQKEDTEGPARDMFKSKKKVESDSDSDSDDDMEQAAKTLYEEDAGEDYNHKSLRRYQLQRLRYYYAVVKCNNVATAQNIYDNVDGTEYESTANIFDLRYVPEGMEFDDEARDSCSKIPANYKPNDFITDALQHSKVKLTWDETPAERVKMANRAFSQREIDEMDFKAYLASDSEESEAEDDMKTKYQNLLTKSTQIGDKNIFDKEDDAGEVDMEITFTPGLDENAETKEEVEESTIDAYRRKEKERRKRRLENMKTQKAEEVAEKKTEKNGKKGKKGKKAPEDDAAEAKRVAALELLMMGEDEEKTAEHFSMKEIEKAEKLKGKKGKKNKAKLAALESVQDNFKPELNDPRFSEIFEGQDFAIDTTKPTFKKTETMGKIMEERSKRTKGGKSAKVEKRKAEDDGELDSLVDKIKRKSRK</sequence>
<comment type="similarity">
    <text evidence="2">Belongs to the ESF1 family.</text>
</comment>
<dbReference type="Pfam" id="PF25121">
    <property type="entry name" value="RRM_ESF1"/>
    <property type="match status" value="1"/>
</dbReference>
<feature type="region of interest" description="Disordered" evidence="5">
    <location>
        <begin position="220"/>
        <end position="256"/>
    </location>
</feature>
<keyword evidence="3" id="KW-0175">Coiled coil</keyword>
<evidence type="ECO:0000259" key="7">
    <source>
        <dbReference type="Pfam" id="PF25121"/>
    </source>
</evidence>
<dbReference type="InterPro" id="IPR012580">
    <property type="entry name" value="NUC153"/>
</dbReference>
<name>A0A1E3QV96_9ASCO</name>
<dbReference type="InterPro" id="IPR039754">
    <property type="entry name" value="Esf1"/>
</dbReference>
<evidence type="ECO:0000256" key="1">
    <source>
        <dbReference type="ARBA" id="ARBA00004604"/>
    </source>
</evidence>
<dbReference type="GeneID" id="30145777"/>
<feature type="compositionally biased region" description="Acidic residues" evidence="5">
    <location>
        <begin position="144"/>
        <end position="166"/>
    </location>
</feature>
<evidence type="ECO:0000256" key="2">
    <source>
        <dbReference type="ARBA" id="ARBA00009087"/>
    </source>
</evidence>
<dbReference type="PANTHER" id="PTHR12202">
    <property type="entry name" value="ESF1 HOMOLOG"/>
    <property type="match status" value="1"/>
</dbReference>
<feature type="region of interest" description="Disordered" evidence="5">
    <location>
        <begin position="48"/>
        <end position="180"/>
    </location>
</feature>
<gene>
    <name evidence="8" type="ORF">BABINDRAFT_159857</name>
</gene>
<feature type="compositionally biased region" description="Basic and acidic residues" evidence="5">
    <location>
        <begin position="220"/>
        <end position="245"/>
    </location>
</feature>
<evidence type="ECO:0000259" key="6">
    <source>
        <dbReference type="Pfam" id="PF08159"/>
    </source>
</evidence>
<organism evidence="8 9">
    <name type="scientific">Babjeviella inositovora NRRL Y-12698</name>
    <dbReference type="NCBI Taxonomy" id="984486"/>
    <lineage>
        <taxon>Eukaryota</taxon>
        <taxon>Fungi</taxon>
        <taxon>Dikarya</taxon>
        <taxon>Ascomycota</taxon>
        <taxon>Saccharomycotina</taxon>
        <taxon>Pichiomycetes</taxon>
        <taxon>Serinales incertae sedis</taxon>
        <taxon>Babjeviella</taxon>
    </lineage>
</organism>
<feature type="domain" description="NUC153" evidence="6">
    <location>
        <begin position="572"/>
        <end position="599"/>
    </location>
</feature>
<keyword evidence="9" id="KW-1185">Reference proteome</keyword>
<dbReference type="Proteomes" id="UP000094336">
    <property type="component" value="Unassembled WGS sequence"/>
</dbReference>
<dbReference type="EMBL" id="KV454427">
    <property type="protein sequence ID" value="ODQ81585.1"/>
    <property type="molecule type" value="Genomic_DNA"/>
</dbReference>